<proteinExistence type="predicted"/>
<reference evidence="2" key="1">
    <citation type="submission" date="2014-09" db="EMBL/GenBank/DDBJ databases">
        <authorList>
            <person name="Magalhaes I.L.F."/>
            <person name="Oliveira U."/>
            <person name="Santos F.R."/>
            <person name="Vidigal T.H.D.A."/>
            <person name="Brescovit A.D."/>
            <person name="Santos A.J."/>
        </authorList>
    </citation>
    <scope>NUCLEOTIDE SEQUENCE</scope>
    <source>
        <tissue evidence="2">Shoot tissue taken approximately 20 cm above the soil surface</tissue>
    </source>
</reference>
<sequence length="107" mass="12384">MQGALLQNKILTADNVLKRGWPHDQICKLCGTQEETPVHLCKSCDYTVAVWIEVAGWLGLANLPSLGKFRIICGWWRAVARKIDKRERTTFNGSVIYFWCNVRKERY</sequence>
<evidence type="ECO:0000259" key="1">
    <source>
        <dbReference type="Pfam" id="PF13966"/>
    </source>
</evidence>
<dbReference type="Pfam" id="PF13966">
    <property type="entry name" value="zf-RVT"/>
    <property type="match status" value="1"/>
</dbReference>
<organism evidence="2">
    <name type="scientific">Arundo donax</name>
    <name type="common">Giant reed</name>
    <name type="synonym">Donax arundinaceus</name>
    <dbReference type="NCBI Taxonomy" id="35708"/>
    <lineage>
        <taxon>Eukaryota</taxon>
        <taxon>Viridiplantae</taxon>
        <taxon>Streptophyta</taxon>
        <taxon>Embryophyta</taxon>
        <taxon>Tracheophyta</taxon>
        <taxon>Spermatophyta</taxon>
        <taxon>Magnoliopsida</taxon>
        <taxon>Liliopsida</taxon>
        <taxon>Poales</taxon>
        <taxon>Poaceae</taxon>
        <taxon>PACMAD clade</taxon>
        <taxon>Arundinoideae</taxon>
        <taxon>Arundineae</taxon>
        <taxon>Arundo</taxon>
    </lineage>
</organism>
<evidence type="ECO:0000313" key="2">
    <source>
        <dbReference type="EMBL" id="JAE11326.1"/>
    </source>
</evidence>
<accession>A0A0A9FMF9</accession>
<dbReference type="EMBL" id="GBRH01186570">
    <property type="protein sequence ID" value="JAE11326.1"/>
    <property type="molecule type" value="Transcribed_RNA"/>
</dbReference>
<protein>
    <recommendedName>
        <fullName evidence="1">Reverse transcriptase zinc-binding domain-containing protein</fullName>
    </recommendedName>
</protein>
<reference evidence="2" key="2">
    <citation type="journal article" date="2015" name="Data Brief">
        <title>Shoot transcriptome of the giant reed, Arundo donax.</title>
        <authorList>
            <person name="Barrero R.A."/>
            <person name="Guerrero F.D."/>
            <person name="Moolhuijzen P."/>
            <person name="Goolsby J.A."/>
            <person name="Tidwell J."/>
            <person name="Bellgard S.E."/>
            <person name="Bellgard M.I."/>
        </authorList>
    </citation>
    <scope>NUCLEOTIDE SEQUENCE</scope>
    <source>
        <tissue evidence="2">Shoot tissue taken approximately 20 cm above the soil surface</tissue>
    </source>
</reference>
<dbReference type="AlphaFoldDB" id="A0A0A9FMF9"/>
<dbReference type="InterPro" id="IPR026960">
    <property type="entry name" value="RVT-Znf"/>
</dbReference>
<name>A0A0A9FMF9_ARUDO</name>
<feature type="domain" description="Reverse transcriptase zinc-binding" evidence="1">
    <location>
        <begin position="5"/>
        <end position="51"/>
    </location>
</feature>